<dbReference type="RefSeq" id="WP_276315003.1">
    <property type="nucleotide sequence ID" value="NZ_JAJVKR010000001.1"/>
</dbReference>
<proteinExistence type="predicted"/>
<protein>
    <recommendedName>
        <fullName evidence="3">Type II toxin-antitoxin system RelE/ParE family toxin</fullName>
    </recommendedName>
</protein>
<name>A0ABV3LG21_9MICO</name>
<gene>
    <name evidence="1" type="ORF">AB0301_06630</name>
</gene>
<organism evidence="1 2">
    <name type="scientific">Microbacterium profundi</name>
    <dbReference type="NCBI Taxonomy" id="450380"/>
    <lineage>
        <taxon>Bacteria</taxon>
        <taxon>Bacillati</taxon>
        <taxon>Actinomycetota</taxon>
        <taxon>Actinomycetes</taxon>
        <taxon>Micrococcales</taxon>
        <taxon>Microbacteriaceae</taxon>
        <taxon>Microbacterium</taxon>
    </lineage>
</organism>
<evidence type="ECO:0000313" key="2">
    <source>
        <dbReference type="Proteomes" id="UP001553715"/>
    </source>
</evidence>
<dbReference type="Proteomes" id="UP001553715">
    <property type="component" value="Unassembled WGS sequence"/>
</dbReference>
<evidence type="ECO:0000313" key="1">
    <source>
        <dbReference type="EMBL" id="MEW1974741.1"/>
    </source>
</evidence>
<sequence length="41" mass="4736">MRRIASPRHFVVYRHVGEVVQVVRLLHEAMDIPAQRIPNSG</sequence>
<accession>A0ABV3LG21</accession>
<reference evidence="1 2" key="1">
    <citation type="submission" date="2024-06" db="EMBL/GenBank/DDBJ databases">
        <title>The Natural Products Discovery Center: Release of the First 8490 Sequenced Strains for Exploring Actinobacteria Biosynthetic Diversity.</title>
        <authorList>
            <person name="Kalkreuter E."/>
            <person name="Kautsar S.A."/>
            <person name="Yang D."/>
            <person name="Bader C.D."/>
            <person name="Teijaro C.N."/>
            <person name="Fluegel L."/>
            <person name="Davis C.M."/>
            <person name="Simpson J.R."/>
            <person name="Lauterbach L."/>
            <person name="Steele A.D."/>
            <person name="Gui C."/>
            <person name="Meng S."/>
            <person name="Li G."/>
            <person name="Viehrig K."/>
            <person name="Ye F."/>
            <person name="Su P."/>
            <person name="Kiefer A.F."/>
            <person name="Nichols A."/>
            <person name="Cepeda A.J."/>
            <person name="Yan W."/>
            <person name="Fan B."/>
            <person name="Jiang Y."/>
            <person name="Adhikari A."/>
            <person name="Zheng C.-J."/>
            <person name="Schuster L."/>
            <person name="Cowan T.M."/>
            <person name="Smanski M.J."/>
            <person name="Chevrette M.G."/>
            <person name="De Carvalho L.P.S."/>
            <person name="Shen B."/>
        </authorList>
    </citation>
    <scope>NUCLEOTIDE SEQUENCE [LARGE SCALE GENOMIC DNA]</scope>
    <source>
        <strain evidence="1 2">NPDC077434</strain>
    </source>
</reference>
<evidence type="ECO:0008006" key="3">
    <source>
        <dbReference type="Google" id="ProtNLM"/>
    </source>
</evidence>
<dbReference type="EMBL" id="JBFBMH010000006">
    <property type="protein sequence ID" value="MEW1974741.1"/>
    <property type="molecule type" value="Genomic_DNA"/>
</dbReference>
<keyword evidence="2" id="KW-1185">Reference proteome</keyword>
<comment type="caution">
    <text evidence="1">The sequence shown here is derived from an EMBL/GenBank/DDBJ whole genome shotgun (WGS) entry which is preliminary data.</text>
</comment>
<dbReference type="InterPro" id="IPR035093">
    <property type="entry name" value="RelE/ParE_toxin_dom_sf"/>
</dbReference>
<dbReference type="Gene3D" id="3.30.2310.20">
    <property type="entry name" value="RelE-like"/>
    <property type="match status" value="1"/>
</dbReference>